<sequence length="105" mass="11340">MIFRGEIWDAEIPGVGRHPVVIATRDTAVPLLTNLVCVLVTSKYRGHVAEVEVGREEGLSHTSAINCDNIFTLPKTMLTRRRGCLGPVALEAFNSALEIALGLGN</sequence>
<evidence type="ECO:0000313" key="3">
    <source>
        <dbReference type="EMBL" id="KJF15494.1"/>
    </source>
</evidence>
<comment type="similarity">
    <text evidence="1">Belongs to the PemK/MazF family.</text>
</comment>
<dbReference type="EC" id="3.1.-.-" evidence="3"/>
<name>A0A0D8HC79_9ACTN</name>
<gene>
    <name evidence="3" type="primary">mazF52</name>
    <name evidence="3" type="ORF">AXFE_36670</name>
</gene>
<dbReference type="SUPFAM" id="SSF50118">
    <property type="entry name" value="Cell growth inhibitor/plasmid maintenance toxic component"/>
    <property type="match status" value="1"/>
</dbReference>
<dbReference type="OrthoDB" id="5419693at2"/>
<evidence type="ECO:0000256" key="2">
    <source>
        <dbReference type="ARBA" id="ARBA00022649"/>
    </source>
</evidence>
<keyword evidence="3" id="KW-0378">Hydrolase</keyword>
<dbReference type="GO" id="GO:0003677">
    <property type="term" value="F:DNA binding"/>
    <property type="evidence" value="ECO:0007669"/>
    <property type="project" value="InterPro"/>
</dbReference>
<dbReference type="GO" id="GO:0016787">
    <property type="term" value="F:hydrolase activity"/>
    <property type="evidence" value="ECO:0007669"/>
    <property type="project" value="UniProtKB-KW"/>
</dbReference>
<accession>A0A0D8HC79</accession>
<comment type="caution">
    <text evidence="3">The sequence shown here is derived from an EMBL/GenBank/DDBJ whole genome shotgun (WGS) entry which is preliminary data.</text>
</comment>
<organism evidence="3 4">
    <name type="scientific">Acidithrix ferrooxidans</name>
    <dbReference type="NCBI Taxonomy" id="1280514"/>
    <lineage>
        <taxon>Bacteria</taxon>
        <taxon>Bacillati</taxon>
        <taxon>Actinomycetota</taxon>
        <taxon>Acidimicrobiia</taxon>
        <taxon>Acidimicrobiales</taxon>
        <taxon>Acidimicrobiaceae</taxon>
        <taxon>Acidithrix</taxon>
    </lineage>
</organism>
<reference evidence="3 4" key="1">
    <citation type="submission" date="2015-01" db="EMBL/GenBank/DDBJ databases">
        <title>Draft genome of the acidophilic iron oxidizer Acidithrix ferrooxidans strain Py-F3.</title>
        <authorList>
            <person name="Poehlein A."/>
            <person name="Eisen S."/>
            <person name="Schloemann M."/>
            <person name="Johnson B.D."/>
            <person name="Daniel R."/>
            <person name="Muehling M."/>
        </authorList>
    </citation>
    <scope>NUCLEOTIDE SEQUENCE [LARGE SCALE GENOMIC DNA]</scope>
    <source>
        <strain evidence="3 4">Py-F3</strain>
    </source>
</reference>
<evidence type="ECO:0000313" key="4">
    <source>
        <dbReference type="Proteomes" id="UP000032360"/>
    </source>
</evidence>
<dbReference type="EMBL" id="JXYS01000156">
    <property type="protein sequence ID" value="KJF15494.1"/>
    <property type="molecule type" value="Genomic_DNA"/>
</dbReference>
<dbReference type="InterPro" id="IPR003477">
    <property type="entry name" value="PemK-like"/>
</dbReference>
<dbReference type="AlphaFoldDB" id="A0A0D8HC79"/>
<dbReference type="InterPro" id="IPR011067">
    <property type="entry name" value="Plasmid_toxin/cell-grow_inhib"/>
</dbReference>
<dbReference type="RefSeq" id="WP_052607247.1">
    <property type="nucleotide sequence ID" value="NZ_JXYS01000156.1"/>
</dbReference>
<dbReference type="Proteomes" id="UP000032360">
    <property type="component" value="Unassembled WGS sequence"/>
</dbReference>
<protein>
    <submittedName>
        <fullName evidence="3">Toxin MazF5</fullName>
        <ecNumber evidence="3">3.1.-.-</ecNumber>
    </submittedName>
</protein>
<keyword evidence="4" id="KW-1185">Reference proteome</keyword>
<dbReference type="Pfam" id="PF02452">
    <property type="entry name" value="PemK_toxin"/>
    <property type="match status" value="1"/>
</dbReference>
<dbReference type="STRING" id="1280514.AXFE_36670"/>
<proteinExistence type="inferred from homology"/>
<keyword evidence="2" id="KW-1277">Toxin-antitoxin system</keyword>
<dbReference type="Gene3D" id="2.30.30.110">
    <property type="match status" value="1"/>
</dbReference>
<evidence type="ECO:0000256" key="1">
    <source>
        <dbReference type="ARBA" id="ARBA00007521"/>
    </source>
</evidence>